<reference evidence="4 6" key="2">
    <citation type="journal article" date="2013" name="Nature">
        <title>Insights into bilaterian evolution from three spiralian genomes.</title>
        <authorList>
            <person name="Simakov O."/>
            <person name="Marletaz F."/>
            <person name="Cho S.J."/>
            <person name="Edsinger-Gonzales E."/>
            <person name="Havlak P."/>
            <person name="Hellsten U."/>
            <person name="Kuo D.H."/>
            <person name="Larsson T."/>
            <person name="Lv J."/>
            <person name="Arendt D."/>
            <person name="Savage R."/>
            <person name="Osoegawa K."/>
            <person name="de Jong P."/>
            <person name="Grimwood J."/>
            <person name="Chapman J.A."/>
            <person name="Shapiro H."/>
            <person name="Aerts A."/>
            <person name="Otillar R.P."/>
            <person name="Terry A.Y."/>
            <person name="Boore J.L."/>
            <person name="Grigoriev I.V."/>
            <person name="Lindberg D.R."/>
            <person name="Seaver E.C."/>
            <person name="Weisblat D.A."/>
            <person name="Putnam N.H."/>
            <person name="Rokhsar D.S."/>
        </authorList>
    </citation>
    <scope>NUCLEOTIDE SEQUENCE</scope>
</reference>
<dbReference type="EMBL" id="KB096742">
    <property type="protein sequence ID" value="ESO01825.1"/>
    <property type="molecule type" value="Genomic_DNA"/>
</dbReference>
<evidence type="ECO:0000313" key="6">
    <source>
        <dbReference type="Proteomes" id="UP000015101"/>
    </source>
</evidence>
<dbReference type="OrthoDB" id="6126005at2759"/>
<proteinExistence type="predicted"/>
<dbReference type="KEGG" id="hro:HELRODRAFT_188490"/>
<dbReference type="RefSeq" id="XP_009019233.1">
    <property type="nucleotide sequence ID" value="XM_009020985.1"/>
</dbReference>
<dbReference type="PANTHER" id="PTHR45632">
    <property type="entry name" value="LD33804P"/>
    <property type="match status" value="1"/>
</dbReference>
<dbReference type="InterPro" id="IPR011705">
    <property type="entry name" value="BACK"/>
</dbReference>
<evidence type="ECO:0000313" key="5">
    <source>
        <dbReference type="EnsemblMetazoa" id="HelroP188490"/>
    </source>
</evidence>
<keyword evidence="2" id="KW-0677">Repeat</keyword>
<dbReference type="Gene3D" id="3.40.50.1110">
    <property type="entry name" value="SGNH hydrolase"/>
    <property type="match status" value="1"/>
</dbReference>
<organism evidence="5 6">
    <name type="scientific">Helobdella robusta</name>
    <name type="common">Californian leech</name>
    <dbReference type="NCBI Taxonomy" id="6412"/>
    <lineage>
        <taxon>Eukaryota</taxon>
        <taxon>Metazoa</taxon>
        <taxon>Spiralia</taxon>
        <taxon>Lophotrochozoa</taxon>
        <taxon>Annelida</taxon>
        <taxon>Clitellata</taxon>
        <taxon>Hirudinea</taxon>
        <taxon>Rhynchobdellida</taxon>
        <taxon>Glossiphoniidae</taxon>
        <taxon>Helobdella</taxon>
    </lineage>
</organism>
<evidence type="ECO:0000313" key="4">
    <source>
        <dbReference type="EMBL" id="ESO01825.1"/>
    </source>
</evidence>
<feature type="domain" description="BACK" evidence="3">
    <location>
        <begin position="55"/>
        <end position="106"/>
    </location>
</feature>
<dbReference type="CDD" id="cd00229">
    <property type="entry name" value="SGNH_hydrolase"/>
    <property type="match status" value="1"/>
</dbReference>
<dbReference type="CTD" id="20210915"/>
<dbReference type="InterPro" id="IPR036514">
    <property type="entry name" value="SGNH_hydro_sf"/>
</dbReference>
<dbReference type="HOGENOM" id="CLU_1020399_0_0_1"/>
<dbReference type="EnsemblMetazoa" id="HelroT188490">
    <property type="protein sequence ID" value="HelroP188490"/>
    <property type="gene ID" value="HelroG188490"/>
</dbReference>
<evidence type="ECO:0000256" key="1">
    <source>
        <dbReference type="ARBA" id="ARBA00022441"/>
    </source>
</evidence>
<evidence type="ECO:0000259" key="3">
    <source>
        <dbReference type="Pfam" id="PF07707"/>
    </source>
</evidence>
<name>T1FQ18_HELRO</name>
<dbReference type="Proteomes" id="UP000015101">
    <property type="component" value="Unassembled WGS sequence"/>
</dbReference>
<dbReference type="AlphaFoldDB" id="T1FQ18"/>
<dbReference type="Gene3D" id="1.25.40.420">
    <property type="match status" value="1"/>
</dbReference>
<dbReference type="SUPFAM" id="SSF52266">
    <property type="entry name" value="SGNH hydrolase"/>
    <property type="match status" value="1"/>
</dbReference>
<reference evidence="6" key="1">
    <citation type="submission" date="2012-12" db="EMBL/GenBank/DDBJ databases">
        <authorList>
            <person name="Hellsten U."/>
            <person name="Grimwood J."/>
            <person name="Chapman J.A."/>
            <person name="Shapiro H."/>
            <person name="Aerts A."/>
            <person name="Otillar R.P."/>
            <person name="Terry A.Y."/>
            <person name="Boore J.L."/>
            <person name="Simakov O."/>
            <person name="Marletaz F."/>
            <person name="Cho S.-J."/>
            <person name="Edsinger-Gonzales E."/>
            <person name="Havlak P."/>
            <person name="Kuo D.-H."/>
            <person name="Larsson T."/>
            <person name="Lv J."/>
            <person name="Arendt D."/>
            <person name="Savage R."/>
            <person name="Osoegawa K."/>
            <person name="de Jong P."/>
            <person name="Lindberg D.R."/>
            <person name="Seaver E.C."/>
            <person name="Weisblat D.A."/>
            <person name="Putnam N.H."/>
            <person name="Grigoriev I.V."/>
            <person name="Rokhsar D.S."/>
        </authorList>
    </citation>
    <scope>NUCLEOTIDE SEQUENCE</scope>
</reference>
<dbReference type="EMBL" id="AMQM01000727">
    <property type="status" value="NOT_ANNOTATED_CDS"/>
    <property type="molecule type" value="Genomic_DNA"/>
</dbReference>
<gene>
    <name evidence="5" type="primary">20210915</name>
    <name evidence="4" type="ORF">HELRODRAFT_188490</name>
</gene>
<accession>T1FQ18</accession>
<sequence>MEKDDTVEESPTIVLISNEGGRYEVDKDLLLQNSEYFQALVNSGMIDARFKERGDMLRLVESDLVNVGSEFDIFDLVVKWASVEESRRQDAELLFSKVRYKLMTENKKKKTCEVLNDLKINVQTECDGFRSVGTIFAFGMPHSQHVILTLTRGSNFNTGMYYVVRFQINSNDLTTETPELVAARYESLLRLLENKIRPRRIIILSLVYRKDLQKWKVDKLNVSLKQFQSTIVHFWKLCRVGGDNNIGPDGIHLNERGMMNFKRNIIYSLKCTK</sequence>
<dbReference type="GeneID" id="20210915"/>
<keyword evidence="1" id="KW-0880">Kelch repeat</keyword>
<protein>
    <recommendedName>
        <fullName evidence="3">BACK domain-containing protein</fullName>
    </recommendedName>
</protein>
<dbReference type="Pfam" id="PF07707">
    <property type="entry name" value="BACK"/>
    <property type="match status" value="1"/>
</dbReference>
<dbReference type="InParanoid" id="T1FQ18"/>
<keyword evidence="6" id="KW-1185">Reference proteome</keyword>
<dbReference type="PANTHER" id="PTHR45632:SF3">
    <property type="entry name" value="KELCH-LIKE PROTEIN 32"/>
    <property type="match status" value="1"/>
</dbReference>
<reference evidence="5" key="3">
    <citation type="submission" date="2015-06" db="UniProtKB">
        <authorList>
            <consortium name="EnsemblMetazoa"/>
        </authorList>
    </citation>
    <scope>IDENTIFICATION</scope>
</reference>
<evidence type="ECO:0000256" key="2">
    <source>
        <dbReference type="ARBA" id="ARBA00022737"/>
    </source>
</evidence>